<dbReference type="Pfam" id="PF03370">
    <property type="entry name" value="CBM_21"/>
    <property type="match status" value="1"/>
</dbReference>
<evidence type="ECO:0000259" key="1">
    <source>
        <dbReference type="PROSITE" id="PS51159"/>
    </source>
</evidence>
<dbReference type="GO" id="GO:2001069">
    <property type="term" value="F:glycogen binding"/>
    <property type="evidence" value="ECO:0007669"/>
    <property type="project" value="TreeGrafter"/>
</dbReference>
<name>A0A6M2DGZ3_XENCH</name>
<dbReference type="InterPro" id="IPR005036">
    <property type="entry name" value="CBM21_dom"/>
</dbReference>
<reference evidence="2" key="1">
    <citation type="submission" date="2020-03" db="EMBL/GenBank/DDBJ databases">
        <title>Transcriptomic Profiling of the Digestive Tract of the Rat Flea, Xenopsylla cheopis, Following Blood Feeding and Infection with Yersinia pestis.</title>
        <authorList>
            <person name="Bland D.M."/>
            <person name="Martens C.A."/>
            <person name="Virtaneva K."/>
            <person name="Kanakabandi K."/>
            <person name="Long D."/>
            <person name="Rosenke R."/>
            <person name="Saturday G.A."/>
            <person name="Hoyt F.H."/>
            <person name="Bruno D.P."/>
            <person name="Ribeiro J.M.C."/>
            <person name="Hinnebusch J."/>
        </authorList>
    </citation>
    <scope>NUCLEOTIDE SEQUENCE</scope>
</reference>
<dbReference type="AlphaFoldDB" id="A0A6M2DGZ3"/>
<dbReference type="InterPro" id="IPR050782">
    <property type="entry name" value="PP1_regulatory_subunit_3"/>
</dbReference>
<dbReference type="PANTHER" id="PTHR12307:SF48">
    <property type="entry name" value="PROTEIN PHOSPHATASE 1 REGULATORY SUBUNIT"/>
    <property type="match status" value="1"/>
</dbReference>
<protein>
    <submittedName>
        <fullName evidence="2">Protein phosphatase 1 regulatory subunit 3c-b megachile rotundata</fullName>
    </submittedName>
</protein>
<dbReference type="GO" id="GO:0005979">
    <property type="term" value="P:regulation of glycogen biosynthetic process"/>
    <property type="evidence" value="ECO:0007669"/>
    <property type="project" value="TreeGrafter"/>
</dbReference>
<dbReference type="InterPro" id="IPR038175">
    <property type="entry name" value="CBM21_dom_sf"/>
</dbReference>
<dbReference type="PANTHER" id="PTHR12307">
    <property type="entry name" value="PROTEIN PHOSPHATASE 1 REGULATORY SUBUNIT"/>
    <property type="match status" value="1"/>
</dbReference>
<feature type="domain" description="CBM21" evidence="1">
    <location>
        <begin position="165"/>
        <end position="278"/>
    </location>
</feature>
<dbReference type="EMBL" id="GIIL01000411">
    <property type="protein sequence ID" value="NOV44137.1"/>
    <property type="molecule type" value="Transcribed_RNA"/>
</dbReference>
<organism evidence="2">
    <name type="scientific">Xenopsylla cheopis</name>
    <name type="common">Oriental rat flea</name>
    <name type="synonym">Pulex cheopis</name>
    <dbReference type="NCBI Taxonomy" id="163159"/>
    <lineage>
        <taxon>Eukaryota</taxon>
        <taxon>Metazoa</taxon>
        <taxon>Ecdysozoa</taxon>
        <taxon>Arthropoda</taxon>
        <taxon>Hexapoda</taxon>
        <taxon>Insecta</taxon>
        <taxon>Pterygota</taxon>
        <taxon>Neoptera</taxon>
        <taxon>Endopterygota</taxon>
        <taxon>Siphonaptera</taxon>
        <taxon>Pulicidae</taxon>
        <taxon>Xenopsyllinae</taxon>
        <taxon>Xenopsylla</taxon>
    </lineage>
</organism>
<evidence type="ECO:0000313" key="2">
    <source>
        <dbReference type="EMBL" id="NOV44137.1"/>
    </source>
</evidence>
<sequence length="321" mass="36916">MADLEVLHQSPPSMHHLYANPIPKPSNLTPPSARKSYALNTCNNNNNNNTTNNNNNNNYGDKNVFVDLGRRSCLLVRDSNRVVRVRKTVVFADARGLALTQVRIMSEPSEVPPFWSHRFLSHLIPSRFYDEVDSCTNHAPDNSLSVPDSWHPKFEQPARDYVAFRRKLEESNVALENVVIVQKDGTSIAVGTVKVKNLDYHKDVVVRYSLNNWKTFNDEKCSHVPIALKTSAFHLHDTFRFELHLEVDASNRAEFCLRFRCAGGEFWDNNSGRNYIIQKRHNTNTTKVIDKVREATYASMKGHAWSEFASWQHLENDCPYW</sequence>
<dbReference type="GO" id="GO:0008157">
    <property type="term" value="F:protein phosphatase 1 binding"/>
    <property type="evidence" value="ECO:0007669"/>
    <property type="project" value="TreeGrafter"/>
</dbReference>
<accession>A0A6M2DGZ3</accession>
<dbReference type="Gene3D" id="2.60.40.2440">
    <property type="entry name" value="Carbohydrate binding type-21 domain"/>
    <property type="match status" value="1"/>
</dbReference>
<dbReference type="GO" id="GO:0000164">
    <property type="term" value="C:protein phosphatase type 1 complex"/>
    <property type="evidence" value="ECO:0007669"/>
    <property type="project" value="TreeGrafter"/>
</dbReference>
<proteinExistence type="predicted"/>
<dbReference type="PROSITE" id="PS51159">
    <property type="entry name" value="CBM21"/>
    <property type="match status" value="1"/>
</dbReference>